<dbReference type="SUPFAM" id="SSF56784">
    <property type="entry name" value="HAD-like"/>
    <property type="match status" value="1"/>
</dbReference>
<protein>
    <recommendedName>
        <fullName evidence="3">HAD family phosphatase</fullName>
    </recommendedName>
</protein>
<comment type="caution">
    <text evidence="1">The sequence shown here is derived from an EMBL/GenBank/DDBJ whole genome shotgun (WGS) entry which is preliminary data.</text>
</comment>
<dbReference type="Pfam" id="PF00702">
    <property type="entry name" value="Hydrolase"/>
    <property type="match status" value="1"/>
</dbReference>
<dbReference type="AlphaFoldDB" id="A0A2J9VJ71"/>
<accession>A0A2J9VJ71</accession>
<evidence type="ECO:0008006" key="3">
    <source>
        <dbReference type="Google" id="ProtNLM"/>
    </source>
</evidence>
<dbReference type="SFLD" id="SFLDG01129">
    <property type="entry name" value="C1.5:_HAD__Beta-PGM__Phosphata"/>
    <property type="match status" value="1"/>
</dbReference>
<dbReference type="Gene3D" id="3.40.50.1000">
    <property type="entry name" value="HAD superfamily/HAD-like"/>
    <property type="match status" value="1"/>
</dbReference>
<evidence type="ECO:0000313" key="2">
    <source>
        <dbReference type="Proteomes" id="UP000053748"/>
    </source>
</evidence>
<dbReference type="InterPro" id="IPR036412">
    <property type="entry name" value="HAD-like_sf"/>
</dbReference>
<dbReference type="InterPro" id="IPR006439">
    <property type="entry name" value="HAD-SF_hydro_IA"/>
</dbReference>
<reference evidence="1" key="1">
    <citation type="submission" date="2017-12" db="EMBL/GenBank/DDBJ databases">
        <title>FDA dAtabase for Regulatory Grade micrObial Sequences (FDA-ARGOS): Supporting development and validation of Infectious Disease Dx tests.</title>
        <authorList>
            <person name="Hoffmann M."/>
            <person name="Allard M."/>
            <person name="Evans P."/>
            <person name="Brown E."/>
            <person name="Tallon L.J."/>
            <person name="Sadzewicz L."/>
            <person name="Sengamalay N."/>
            <person name="Ott S."/>
            <person name="Godinez A."/>
            <person name="Nagaraj S."/>
            <person name="Vavikolanu K."/>
            <person name="Aluvathingal J."/>
            <person name="Nadendla S."/>
            <person name="Hobson J."/>
            <person name="Sichtig H."/>
        </authorList>
    </citation>
    <scope>NUCLEOTIDE SEQUENCE [LARGE SCALE GENOMIC DNA]</scope>
    <source>
        <strain evidence="1">FDAARGOS_113</strain>
    </source>
</reference>
<dbReference type="PRINTS" id="PR00413">
    <property type="entry name" value="HADHALOGNASE"/>
</dbReference>
<dbReference type="EMBL" id="LOSJ02000001">
    <property type="protein sequence ID" value="PNM63835.1"/>
    <property type="molecule type" value="Genomic_DNA"/>
</dbReference>
<dbReference type="SFLD" id="SFLDS00003">
    <property type="entry name" value="Haloacid_Dehalogenase"/>
    <property type="match status" value="1"/>
</dbReference>
<dbReference type="PANTHER" id="PTHR43611">
    <property type="entry name" value="ALPHA-D-GLUCOSE 1-PHOSPHATE PHOSPHATASE"/>
    <property type="match status" value="1"/>
</dbReference>
<name>A0A2J9VJ71_VIBMI</name>
<proteinExistence type="predicted"/>
<dbReference type="NCBIfam" id="TIGR01549">
    <property type="entry name" value="HAD-SF-IA-v1"/>
    <property type="match status" value="1"/>
</dbReference>
<keyword evidence="2" id="KW-1185">Reference proteome</keyword>
<organism evidence="1 2">
    <name type="scientific">Vibrio mimicus</name>
    <dbReference type="NCBI Taxonomy" id="674"/>
    <lineage>
        <taxon>Bacteria</taxon>
        <taxon>Pseudomonadati</taxon>
        <taxon>Pseudomonadota</taxon>
        <taxon>Gammaproteobacteria</taxon>
        <taxon>Vibrionales</taxon>
        <taxon>Vibrionaceae</taxon>
        <taxon>Vibrio</taxon>
    </lineage>
</organism>
<gene>
    <name evidence="1" type="ORF">AL544_002450</name>
</gene>
<sequence length="223" mass="25499">MKGNIDSIIFDAGGVLMFIKEFRSSIIERVLLAKGYDIALIDRALADLQIFDREFFAKSKIVDWSDEKLWLQERSLRISNFVNGDNLLAEQLFHVALDTHQYQLYSETVEVLEQLREKYRLFVLSNATATLDWAFDSLGIRQYFEQVMISSYVGSEKPNREIYVHALSTFSLNPSSTMFIDDKVENVVAAQSCGIQAYHLQRSKGENLSSFAELLVASSKPYL</sequence>
<evidence type="ECO:0000313" key="1">
    <source>
        <dbReference type="EMBL" id="PNM63835.1"/>
    </source>
</evidence>
<dbReference type="PANTHER" id="PTHR43611:SF3">
    <property type="entry name" value="FLAVIN MONONUCLEOTIDE HYDROLASE 1, CHLOROPLATIC"/>
    <property type="match status" value="1"/>
</dbReference>
<dbReference type="NCBIfam" id="TIGR01509">
    <property type="entry name" value="HAD-SF-IA-v3"/>
    <property type="match status" value="1"/>
</dbReference>
<dbReference type="InterPro" id="IPR023214">
    <property type="entry name" value="HAD_sf"/>
</dbReference>
<dbReference type="OrthoDB" id="9773910at2"/>
<dbReference type="Proteomes" id="UP000053748">
    <property type="component" value="Unassembled WGS sequence"/>
</dbReference>
<dbReference type="RefSeq" id="WP_000677975.1">
    <property type="nucleotide sequence ID" value="NZ_CAWMSS010000002.1"/>
</dbReference>